<dbReference type="InterPro" id="IPR012349">
    <property type="entry name" value="Split_barrel_FMN-bd"/>
</dbReference>
<dbReference type="GO" id="GO:0016627">
    <property type="term" value="F:oxidoreductase activity, acting on the CH-CH group of donors"/>
    <property type="evidence" value="ECO:0007669"/>
    <property type="project" value="TreeGrafter"/>
</dbReference>
<dbReference type="GO" id="GO:0070967">
    <property type="term" value="F:coenzyme F420 binding"/>
    <property type="evidence" value="ECO:0007669"/>
    <property type="project" value="TreeGrafter"/>
</dbReference>
<dbReference type="Gene3D" id="2.30.110.10">
    <property type="entry name" value="Electron Transport, Fmn-binding Protein, Chain A"/>
    <property type="match status" value="1"/>
</dbReference>
<evidence type="ECO:0000313" key="4">
    <source>
        <dbReference type="Proteomes" id="UP000198822"/>
    </source>
</evidence>
<dbReference type="NCBIfam" id="TIGR03618">
    <property type="entry name" value="Rv1155_F420"/>
    <property type="match status" value="1"/>
</dbReference>
<dbReference type="STRING" id="399736.SAMN04489720_1441"/>
<evidence type="ECO:0000259" key="2">
    <source>
        <dbReference type="Pfam" id="PF01243"/>
    </source>
</evidence>
<keyword evidence="1" id="KW-0560">Oxidoreductase</keyword>
<keyword evidence="4" id="KW-1185">Reference proteome</keyword>
<reference evidence="4" key="1">
    <citation type="submission" date="2016-10" db="EMBL/GenBank/DDBJ databases">
        <authorList>
            <person name="Varghese N."/>
            <person name="Submissions S."/>
        </authorList>
    </citation>
    <scope>NUCLEOTIDE SEQUENCE [LARGE SCALE GENOMIC DNA]</scope>
    <source>
        <strain evidence="4">DSM 22002</strain>
    </source>
</reference>
<dbReference type="RefSeq" id="WP_172802267.1">
    <property type="nucleotide sequence ID" value="NZ_LT629695.1"/>
</dbReference>
<evidence type="ECO:0000313" key="3">
    <source>
        <dbReference type="EMBL" id="SDH50019.1"/>
    </source>
</evidence>
<dbReference type="Pfam" id="PF01243">
    <property type="entry name" value="PNPOx_N"/>
    <property type="match status" value="1"/>
</dbReference>
<dbReference type="PANTHER" id="PTHR35176">
    <property type="entry name" value="HEME OXYGENASE HI_0854-RELATED"/>
    <property type="match status" value="1"/>
</dbReference>
<dbReference type="PANTHER" id="PTHR35176:SF1">
    <property type="entry name" value="F420H(2)-DEPENDENT BILIVERDIN REDUCTASE"/>
    <property type="match status" value="1"/>
</dbReference>
<dbReference type="InterPro" id="IPR052019">
    <property type="entry name" value="F420H2_bilvrd_red/Heme_oxyg"/>
</dbReference>
<dbReference type="SUPFAM" id="SSF50475">
    <property type="entry name" value="FMN-binding split barrel"/>
    <property type="match status" value="1"/>
</dbReference>
<organism evidence="3 4">
    <name type="scientific">Agrococcus jejuensis</name>
    <dbReference type="NCBI Taxonomy" id="399736"/>
    <lineage>
        <taxon>Bacteria</taxon>
        <taxon>Bacillati</taxon>
        <taxon>Actinomycetota</taxon>
        <taxon>Actinomycetes</taxon>
        <taxon>Micrococcales</taxon>
        <taxon>Microbacteriaceae</taxon>
        <taxon>Agrococcus</taxon>
    </lineage>
</organism>
<accession>A0A1G8CY23</accession>
<protein>
    <submittedName>
        <fullName evidence="3">PPOX class probable F420-dependent enzyme</fullName>
    </submittedName>
</protein>
<proteinExistence type="predicted"/>
<dbReference type="EMBL" id="LT629695">
    <property type="protein sequence ID" value="SDH50019.1"/>
    <property type="molecule type" value="Genomic_DNA"/>
</dbReference>
<dbReference type="AlphaFoldDB" id="A0A1G8CY23"/>
<dbReference type="InterPro" id="IPR019920">
    <property type="entry name" value="F420-binding_dom_put"/>
</dbReference>
<feature type="domain" description="Pyridoxamine 5'-phosphate oxidase N-terminal" evidence="2">
    <location>
        <begin position="12"/>
        <end position="128"/>
    </location>
</feature>
<evidence type="ECO:0000256" key="1">
    <source>
        <dbReference type="ARBA" id="ARBA00023002"/>
    </source>
</evidence>
<gene>
    <name evidence="3" type="ORF">SAMN04489720_1441</name>
</gene>
<sequence length="135" mass="14796">MGSSPDTQPDADALMRFWSERRLCMLASLRPDGSIHQVPVGATYDAEAGLVRIIASGTSFKARNIAAHPGTRVSVSQVDGRWWTTVEGPATVSSDPERVAEAVRRYAERYRQPRENPARVVIEIAVERTMGTVTA</sequence>
<name>A0A1G8CY23_9MICO</name>
<dbReference type="Proteomes" id="UP000198822">
    <property type="component" value="Chromosome I"/>
</dbReference>
<dbReference type="InterPro" id="IPR011576">
    <property type="entry name" value="Pyridox_Oxase_N"/>
</dbReference>
<dbReference type="GO" id="GO:0005829">
    <property type="term" value="C:cytosol"/>
    <property type="evidence" value="ECO:0007669"/>
    <property type="project" value="TreeGrafter"/>
</dbReference>